<organism evidence="2 3">
    <name type="scientific">Strongylus vulgaris</name>
    <name type="common">Blood worm</name>
    <dbReference type="NCBI Taxonomy" id="40348"/>
    <lineage>
        <taxon>Eukaryota</taxon>
        <taxon>Metazoa</taxon>
        <taxon>Ecdysozoa</taxon>
        <taxon>Nematoda</taxon>
        <taxon>Chromadorea</taxon>
        <taxon>Rhabditida</taxon>
        <taxon>Rhabditina</taxon>
        <taxon>Rhabditomorpha</taxon>
        <taxon>Strongyloidea</taxon>
        <taxon>Strongylidae</taxon>
        <taxon>Strongylus</taxon>
    </lineage>
</organism>
<evidence type="ECO:0000313" key="2">
    <source>
        <dbReference type="EMBL" id="VDM83275.1"/>
    </source>
</evidence>
<proteinExistence type="predicted"/>
<name>A0A3P7LKY9_STRVU</name>
<dbReference type="AlphaFoldDB" id="A0A3P7LKY9"/>
<keyword evidence="3" id="KW-1185">Reference proteome</keyword>
<dbReference type="OrthoDB" id="361283at2759"/>
<reference evidence="2 3" key="1">
    <citation type="submission" date="2018-11" db="EMBL/GenBank/DDBJ databases">
        <authorList>
            <consortium name="Pathogen Informatics"/>
        </authorList>
    </citation>
    <scope>NUCLEOTIDE SEQUENCE [LARGE SCALE GENOMIC DNA]</scope>
</reference>
<gene>
    <name evidence="2" type="ORF">SVUK_LOCUS18273</name>
</gene>
<sequence length="185" mass="20660">MIEGSYACVIERQEAGQVHVDIVGATPQELKVIAKWKEDSQVRDAVTTTTFHMAMKALDSEVQLSDMDQKSAVLSIQVPSYHYRYVNVNGCPGDIVTVTETRHPSGTSSTANKFFLIKLNVKSAALWSELSEKCTVIVENGITGQKIYVPVRVRIVGQAKQVYNGQYLIQYDLLLEHLNKFCFST</sequence>
<protein>
    <recommendedName>
        <fullName evidence="1">NUP210 C-terminal Ig-like domain-containing protein</fullName>
    </recommendedName>
</protein>
<feature type="domain" description="NUP210 C-terminal Ig-like" evidence="1">
    <location>
        <begin position="4"/>
        <end position="86"/>
    </location>
</feature>
<dbReference type="Pfam" id="PF22957">
    <property type="entry name" value="NUP210_Ig"/>
    <property type="match status" value="1"/>
</dbReference>
<dbReference type="EMBL" id="UYYB01122067">
    <property type="protein sequence ID" value="VDM83275.1"/>
    <property type="molecule type" value="Genomic_DNA"/>
</dbReference>
<dbReference type="InterPro" id="IPR055095">
    <property type="entry name" value="NUP210_Ig_C"/>
</dbReference>
<evidence type="ECO:0000259" key="1">
    <source>
        <dbReference type="Pfam" id="PF22957"/>
    </source>
</evidence>
<accession>A0A3P7LKY9</accession>
<evidence type="ECO:0000313" key="3">
    <source>
        <dbReference type="Proteomes" id="UP000270094"/>
    </source>
</evidence>
<dbReference type="Proteomes" id="UP000270094">
    <property type="component" value="Unassembled WGS sequence"/>
</dbReference>